<dbReference type="EMBL" id="JADNYJ010000001">
    <property type="protein sequence ID" value="KAF8913720.1"/>
    <property type="molecule type" value="Genomic_DNA"/>
</dbReference>
<feature type="region of interest" description="Disordered" evidence="1">
    <location>
        <begin position="323"/>
        <end position="367"/>
    </location>
</feature>
<dbReference type="AlphaFoldDB" id="A0A9P5P2L7"/>
<comment type="caution">
    <text evidence="2">The sequence shown here is derived from an EMBL/GenBank/DDBJ whole genome shotgun (WGS) entry which is preliminary data.</text>
</comment>
<evidence type="ECO:0000313" key="2">
    <source>
        <dbReference type="EMBL" id="KAF8913720.1"/>
    </source>
</evidence>
<accession>A0A9P5P2L7</accession>
<dbReference type="Proteomes" id="UP000724874">
    <property type="component" value="Unassembled WGS sequence"/>
</dbReference>
<sequence>MSSSLKYFTKRNALNAATQSAATTHFNHLRSIPRAWLIRRSKHDPKLKSVRPADRIKWWNIVPGDQIRLRGDKDSTIHEVLSINRLSNRVFLKNTAEDSGSENQPPKSKNYHYSRCQLYIGEYRVPSMNDPTGPHDYRPVFASRISTSEPNWDYKQHRWIWRRYATTTIPRIPSLGRGMRIRIPWPKFPKRRYPEGKFPAGVSDTPAEEVAKITYQLPLFDPAPLAPLPQIPEEEEYLKHIFNPHLGVGYDASAPFELYLQPDLANPHSRAKKLERWKVYQAAIHTLRKKITNNELQHIGGRTVKQAKADAAFKWREQVKEEQQKRKKARWMHSAQMAKWERKTEKKSKKEERQRRRLTELALKEEPNQVIPASLKKQANLDI</sequence>
<gene>
    <name evidence="2" type="ORF">CPB84DRAFT_1741657</name>
</gene>
<organism evidence="2 3">
    <name type="scientific">Gymnopilus junonius</name>
    <name type="common">Spectacular rustgill mushroom</name>
    <name type="synonym">Gymnopilus spectabilis subsp. junonius</name>
    <dbReference type="NCBI Taxonomy" id="109634"/>
    <lineage>
        <taxon>Eukaryota</taxon>
        <taxon>Fungi</taxon>
        <taxon>Dikarya</taxon>
        <taxon>Basidiomycota</taxon>
        <taxon>Agaricomycotina</taxon>
        <taxon>Agaricomycetes</taxon>
        <taxon>Agaricomycetidae</taxon>
        <taxon>Agaricales</taxon>
        <taxon>Agaricineae</taxon>
        <taxon>Hymenogastraceae</taxon>
        <taxon>Gymnopilus</taxon>
    </lineage>
</organism>
<evidence type="ECO:0000313" key="3">
    <source>
        <dbReference type="Proteomes" id="UP000724874"/>
    </source>
</evidence>
<feature type="compositionally biased region" description="Basic and acidic residues" evidence="1">
    <location>
        <begin position="339"/>
        <end position="367"/>
    </location>
</feature>
<proteinExistence type="predicted"/>
<keyword evidence="3" id="KW-1185">Reference proteome</keyword>
<name>A0A9P5P2L7_GYMJU</name>
<protein>
    <submittedName>
        <fullName evidence="2">Uncharacterized protein</fullName>
    </submittedName>
</protein>
<evidence type="ECO:0000256" key="1">
    <source>
        <dbReference type="SAM" id="MobiDB-lite"/>
    </source>
</evidence>
<reference evidence="2" key="1">
    <citation type="submission" date="2020-11" db="EMBL/GenBank/DDBJ databases">
        <authorList>
            <consortium name="DOE Joint Genome Institute"/>
            <person name="Ahrendt S."/>
            <person name="Riley R."/>
            <person name="Andreopoulos W."/>
            <person name="LaButti K."/>
            <person name="Pangilinan J."/>
            <person name="Ruiz-duenas F.J."/>
            <person name="Barrasa J.M."/>
            <person name="Sanchez-Garcia M."/>
            <person name="Camarero S."/>
            <person name="Miyauchi S."/>
            <person name="Serrano A."/>
            <person name="Linde D."/>
            <person name="Babiker R."/>
            <person name="Drula E."/>
            <person name="Ayuso-Fernandez I."/>
            <person name="Pacheco R."/>
            <person name="Padilla G."/>
            <person name="Ferreira P."/>
            <person name="Barriuso J."/>
            <person name="Kellner H."/>
            <person name="Castanera R."/>
            <person name="Alfaro M."/>
            <person name="Ramirez L."/>
            <person name="Pisabarro A.G."/>
            <person name="Kuo A."/>
            <person name="Tritt A."/>
            <person name="Lipzen A."/>
            <person name="He G."/>
            <person name="Yan M."/>
            <person name="Ng V."/>
            <person name="Cullen D."/>
            <person name="Martin F."/>
            <person name="Rosso M.-N."/>
            <person name="Henrissat B."/>
            <person name="Hibbett D."/>
            <person name="Martinez A.T."/>
            <person name="Grigoriev I.V."/>
        </authorList>
    </citation>
    <scope>NUCLEOTIDE SEQUENCE</scope>
    <source>
        <strain evidence="2">AH 44721</strain>
    </source>
</reference>
<dbReference type="OrthoDB" id="10261753at2759"/>